<comment type="similarity">
    <text evidence="2 12">Belongs to the short-chain dehydrogenases/reductases (SDR) family.</text>
</comment>
<reference evidence="13" key="1">
    <citation type="journal article" date="2020" name="Stud. Mycol.">
        <title>101 Dothideomycetes genomes: a test case for predicting lifestyles and emergence of pathogens.</title>
        <authorList>
            <person name="Haridas S."/>
            <person name="Albert R."/>
            <person name="Binder M."/>
            <person name="Bloem J."/>
            <person name="Labutti K."/>
            <person name="Salamov A."/>
            <person name="Andreopoulos B."/>
            <person name="Baker S."/>
            <person name="Barry K."/>
            <person name="Bills G."/>
            <person name="Bluhm B."/>
            <person name="Cannon C."/>
            <person name="Castanera R."/>
            <person name="Culley D."/>
            <person name="Daum C."/>
            <person name="Ezra D."/>
            <person name="Gonzalez J."/>
            <person name="Henrissat B."/>
            <person name="Kuo A."/>
            <person name="Liang C."/>
            <person name="Lipzen A."/>
            <person name="Lutzoni F."/>
            <person name="Magnuson J."/>
            <person name="Mondo S."/>
            <person name="Nolan M."/>
            <person name="Ohm R."/>
            <person name="Pangilinan J."/>
            <person name="Park H.-J."/>
            <person name="Ramirez L."/>
            <person name="Alfaro M."/>
            <person name="Sun H."/>
            <person name="Tritt A."/>
            <person name="Yoshinaga Y."/>
            <person name="Zwiers L.-H."/>
            <person name="Turgeon B."/>
            <person name="Goodwin S."/>
            <person name="Spatafora J."/>
            <person name="Crous P."/>
            <person name="Grigoriev I."/>
        </authorList>
    </citation>
    <scope>NUCLEOTIDE SEQUENCE</scope>
    <source>
        <strain evidence="13">CBS 175.79</strain>
    </source>
</reference>
<evidence type="ECO:0000256" key="11">
    <source>
        <dbReference type="ARBA" id="ARBA00082544"/>
    </source>
</evidence>
<evidence type="ECO:0000313" key="14">
    <source>
        <dbReference type="Proteomes" id="UP000799778"/>
    </source>
</evidence>
<keyword evidence="7" id="KW-0443">Lipid metabolism</keyword>
<evidence type="ECO:0000256" key="10">
    <source>
        <dbReference type="ARBA" id="ARBA00068717"/>
    </source>
</evidence>
<proteinExistence type="inferred from homology"/>
<keyword evidence="8" id="KW-0472">Membrane</keyword>
<dbReference type="Gene3D" id="3.40.50.720">
    <property type="entry name" value="NAD(P)-binding Rossmann-like Domain"/>
    <property type="match status" value="1"/>
</dbReference>
<gene>
    <name evidence="13" type="ORF">BU24DRAFT_429787</name>
</gene>
<name>A0A6A5Y6K2_9PLEO</name>
<evidence type="ECO:0000256" key="8">
    <source>
        <dbReference type="ARBA" id="ARBA00023136"/>
    </source>
</evidence>
<dbReference type="RefSeq" id="XP_033389182.1">
    <property type="nucleotide sequence ID" value="XM_033529767.1"/>
</dbReference>
<evidence type="ECO:0000256" key="1">
    <source>
        <dbReference type="ARBA" id="ARBA00004141"/>
    </source>
</evidence>
<dbReference type="PRINTS" id="PR00081">
    <property type="entry name" value="GDHRDH"/>
</dbReference>
<sequence length="314" mass="34706">MFRVPGIVLASVVLLTTMVLLLFEANSALNRWADKRWRWGNDVESWNWKEELCVITGGSRGIGAEVVKKLTSHGIRVAILDVEAPLISPEDEGAKLAFFYRCDITSKDAVRKAGQAIRLQHGSASILINNAGIGNANSIMEITPERLRSIFDINLLSHWYTVQEFLPDMLTQRKGHIMSTASMAAFLGLAGMVDYSCTKASLTAFHEGLIQELKHRYKCPEIKTTIVYPNWTKTRLVTAIEEGIRKVKHPIVEPAVVAEAMVQQIIHARSGQLILGPSIAASVRGFPTWLQELIRDSMAQVVTANATSATKQGE</sequence>
<evidence type="ECO:0000256" key="5">
    <source>
        <dbReference type="ARBA" id="ARBA00022989"/>
    </source>
</evidence>
<dbReference type="FunFam" id="3.40.50.720:FF:000131">
    <property type="entry name" value="Short-chain dehydrogenase/reductase 3"/>
    <property type="match status" value="1"/>
</dbReference>
<dbReference type="EMBL" id="ML978066">
    <property type="protein sequence ID" value="KAF2020843.1"/>
    <property type="molecule type" value="Genomic_DNA"/>
</dbReference>
<protein>
    <recommendedName>
        <fullName evidence="10">Short-chain dehydrogenase/reductase 3</fullName>
    </recommendedName>
    <alternativeName>
        <fullName evidence="11">Retinal short-chain dehydrogenase/reductase 1</fullName>
    </alternativeName>
</protein>
<dbReference type="PANTHER" id="PTHR24322">
    <property type="entry name" value="PKSB"/>
    <property type="match status" value="1"/>
</dbReference>
<evidence type="ECO:0000256" key="12">
    <source>
        <dbReference type="RuleBase" id="RU000363"/>
    </source>
</evidence>
<comment type="function">
    <text evidence="9">Catalyzes the reduction of all-trans-retinal to all-trans-retinol in the presence of NADPH.</text>
</comment>
<dbReference type="GeneID" id="54287164"/>
<evidence type="ECO:0000256" key="2">
    <source>
        <dbReference type="ARBA" id="ARBA00006484"/>
    </source>
</evidence>
<evidence type="ECO:0000256" key="4">
    <source>
        <dbReference type="ARBA" id="ARBA00022857"/>
    </source>
</evidence>
<dbReference type="PRINTS" id="PR00080">
    <property type="entry name" value="SDRFAMILY"/>
</dbReference>
<keyword evidence="5" id="KW-1133">Transmembrane helix</keyword>
<dbReference type="GO" id="GO:0016020">
    <property type="term" value="C:membrane"/>
    <property type="evidence" value="ECO:0007669"/>
    <property type="project" value="UniProtKB-SubCell"/>
</dbReference>
<keyword evidence="14" id="KW-1185">Reference proteome</keyword>
<accession>A0A6A5Y6K2</accession>
<dbReference type="OrthoDB" id="10253736at2759"/>
<evidence type="ECO:0000256" key="6">
    <source>
        <dbReference type="ARBA" id="ARBA00023002"/>
    </source>
</evidence>
<dbReference type="InterPro" id="IPR036291">
    <property type="entry name" value="NAD(P)-bd_dom_sf"/>
</dbReference>
<evidence type="ECO:0000313" key="13">
    <source>
        <dbReference type="EMBL" id="KAF2020843.1"/>
    </source>
</evidence>
<keyword evidence="4" id="KW-0521">NADP</keyword>
<dbReference type="InterPro" id="IPR002347">
    <property type="entry name" value="SDR_fam"/>
</dbReference>
<dbReference type="SUPFAM" id="SSF51735">
    <property type="entry name" value="NAD(P)-binding Rossmann-fold domains"/>
    <property type="match status" value="1"/>
</dbReference>
<dbReference type="PANTHER" id="PTHR24322:SF736">
    <property type="entry name" value="RETINOL DEHYDROGENASE 10"/>
    <property type="match status" value="1"/>
</dbReference>
<evidence type="ECO:0000256" key="9">
    <source>
        <dbReference type="ARBA" id="ARBA00059620"/>
    </source>
</evidence>
<keyword evidence="3" id="KW-0812">Transmembrane</keyword>
<dbReference type="Pfam" id="PF00106">
    <property type="entry name" value="adh_short"/>
    <property type="match status" value="1"/>
</dbReference>
<organism evidence="13 14">
    <name type="scientific">Aaosphaeria arxii CBS 175.79</name>
    <dbReference type="NCBI Taxonomy" id="1450172"/>
    <lineage>
        <taxon>Eukaryota</taxon>
        <taxon>Fungi</taxon>
        <taxon>Dikarya</taxon>
        <taxon>Ascomycota</taxon>
        <taxon>Pezizomycotina</taxon>
        <taxon>Dothideomycetes</taxon>
        <taxon>Pleosporomycetidae</taxon>
        <taxon>Pleosporales</taxon>
        <taxon>Pleosporales incertae sedis</taxon>
        <taxon>Aaosphaeria</taxon>
    </lineage>
</organism>
<evidence type="ECO:0000256" key="7">
    <source>
        <dbReference type="ARBA" id="ARBA00023098"/>
    </source>
</evidence>
<dbReference type="GO" id="GO:0052650">
    <property type="term" value="F:all-trans-retinol dehydrogenase (NADP+) activity"/>
    <property type="evidence" value="ECO:0007669"/>
    <property type="project" value="UniProtKB-ARBA"/>
</dbReference>
<evidence type="ECO:0000256" key="3">
    <source>
        <dbReference type="ARBA" id="ARBA00022692"/>
    </source>
</evidence>
<comment type="subcellular location">
    <subcellularLocation>
        <location evidence="1">Membrane</location>
        <topology evidence="1">Multi-pass membrane protein</topology>
    </subcellularLocation>
</comment>
<dbReference type="Proteomes" id="UP000799778">
    <property type="component" value="Unassembled WGS sequence"/>
</dbReference>
<keyword evidence="6" id="KW-0560">Oxidoreductase</keyword>
<dbReference type="AlphaFoldDB" id="A0A6A5Y6K2"/>